<name>A0A2T7G8H7_9RHOB</name>
<feature type="domain" description="Poly-beta-hydroxybutyrate polymerase N-terminal" evidence="4">
    <location>
        <begin position="22"/>
        <end position="62"/>
    </location>
</feature>
<reference evidence="5 6" key="1">
    <citation type="submission" date="2018-04" db="EMBL/GenBank/DDBJ databases">
        <title>Pelagivirga bohaiensis gen. nov., sp. nov., a bacterium isolated from the Bohai Sea.</title>
        <authorList>
            <person name="Ji X."/>
        </authorList>
    </citation>
    <scope>NUCLEOTIDE SEQUENCE [LARGE SCALE GENOMIC DNA]</scope>
    <source>
        <strain evidence="5 6">BH-SD19</strain>
    </source>
</reference>
<dbReference type="InterPro" id="IPR022211">
    <property type="entry name" value="PHBC_N"/>
</dbReference>
<dbReference type="GO" id="GO:0016746">
    <property type="term" value="F:acyltransferase activity"/>
    <property type="evidence" value="ECO:0007669"/>
    <property type="project" value="UniProtKB-KW"/>
</dbReference>
<dbReference type="PANTHER" id="PTHR36837">
    <property type="entry name" value="POLY(3-HYDROXYALKANOATE) POLYMERASE SUBUNIT PHAC"/>
    <property type="match status" value="1"/>
</dbReference>
<protein>
    <submittedName>
        <fullName evidence="5">Poly-beta-hydroxybutyrate polymerase</fullName>
    </submittedName>
</protein>
<dbReference type="PANTHER" id="PTHR36837:SF5">
    <property type="entry name" value="POLY-3-HYDROXYBUTYRATE SYNTHASE"/>
    <property type="match status" value="1"/>
</dbReference>
<evidence type="ECO:0000313" key="6">
    <source>
        <dbReference type="Proteomes" id="UP000244446"/>
    </source>
</evidence>
<sequence>MNDRAQNSAETGAAEFDMHRVAANIDRLVHANVASRTGGLSPIALSQVWWDWASHLAASPGRQMELAAKAAMTAGRLMDDAMRLDIQADDVRYQDPAWQGWPFNVLAASHKARQDWWAEATTGLRGMSDAHEKVAGFVARQITDMTAPTNSIFTNPEVQRETWRTGGQNLVRGMQYLREDLMLAATGQRPAGMEGYEVGKTLATTPGKVVFRNNLMELIQYSPTTGQVHPEPILIVPAWIMKYYILDLSPENSMIGWLVGQGFTVFCISWRNPGPADRDLGMDDYLNQGVMAALDAVAKVVPDQKIHATGYCLGGTLLTIAAAAMGRDGDDRLASVSLLAAQADFTDAGELTLFINDSQLALLEDMMWKQGVLKAEQMAGTFQMLKSNDLIWSRMIREYMLGKRGEPNDLMAWNADATRMPYRMHSDYLRRLFLNNDLAEGRFDVNGKAVALTDIAGPIFAVGTERDHVAPWKSAYHIQRLTDTDVTFALVSGGHNGGIVSQPGRAGRHFRLHTTRHGDVYLDADTWAETAARHEGSWWTAWRDWLVAHSGPLGKAPAMGAPKAGLKPLCDAPGDYVMQE</sequence>
<dbReference type="SUPFAM" id="SSF53474">
    <property type="entry name" value="alpha/beta-Hydrolases"/>
    <property type="match status" value="1"/>
</dbReference>
<dbReference type="InterPro" id="IPR029058">
    <property type="entry name" value="AB_hydrolase_fold"/>
</dbReference>
<dbReference type="InterPro" id="IPR010941">
    <property type="entry name" value="PhaC_N"/>
</dbReference>
<gene>
    <name evidence="5" type="ORF">DC366_07400</name>
</gene>
<dbReference type="EMBL" id="QCYH01000003">
    <property type="protein sequence ID" value="PVA10697.1"/>
    <property type="molecule type" value="Genomic_DNA"/>
</dbReference>
<proteinExistence type="predicted"/>
<feature type="domain" description="Poly-beta-hydroxybutyrate polymerase N-terminal" evidence="3">
    <location>
        <begin position="90"/>
        <end position="258"/>
    </location>
</feature>
<evidence type="ECO:0000313" key="5">
    <source>
        <dbReference type="EMBL" id="PVA10697.1"/>
    </source>
</evidence>
<keyword evidence="1" id="KW-0808">Transferase</keyword>
<dbReference type="OrthoDB" id="7208816at2"/>
<dbReference type="Pfam" id="PF07167">
    <property type="entry name" value="PhaC_N"/>
    <property type="match status" value="1"/>
</dbReference>
<evidence type="ECO:0000256" key="1">
    <source>
        <dbReference type="ARBA" id="ARBA00022679"/>
    </source>
</evidence>
<dbReference type="Gene3D" id="3.40.50.1820">
    <property type="entry name" value="alpha/beta hydrolase"/>
    <property type="match status" value="1"/>
</dbReference>
<evidence type="ECO:0000259" key="3">
    <source>
        <dbReference type="Pfam" id="PF07167"/>
    </source>
</evidence>
<dbReference type="GO" id="GO:0042619">
    <property type="term" value="P:poly-hydroxybutyrate biosynthetic process"/>
    <property type="evidence" value="ECO:0007669"/>
    <property type="project" value="InterPro"/>
</dbReference>
<dbReference type="Pfam" id="PF12551">
    <property type="entry name" value="PHBC_N"/>
    <property type="match status" value="1"/>
</dbReference>
<evidence type="ECO:0000256" key="2">
    <source>
        <dbReference type="ARBA" id="ARBA00023315"/>
    </source>
</evidence>
<dbReference type="RefSeq" id="WP_108691556.1">
    <property type="nucleotide sequence ID" value="NZ_QCYH01000003.1"/>
</dbReference>
<dbReference type="InterPro" id="IPR051321">
    <property type="entry name" value="PHA/PHB_synthase"/>
</dbReference>
<organism evidence="5 6">
    <name type="scientific">Pelagivirga sediminicola</name>
    <dbReference type="NCBI Taxonomy" id="2170575"/>
    <lineage>
        <taxon>Bacteria</taxon>
        <taxon>Pseudomonadati</taxon>
        <taxon>Pseudomonadota</taxon>
        <taxon>Alphaproteobacteria</taxon>
        <taxon>Rhodobacterales</taxon>
        <taxon>Paracoccaceae</taxon>
        <taxon>Pelagivirga</taxon>
    </lineage>
</organism>
<dbReference type="Proteomes" id="UP000244446">
    <property type="component" value="Unassembled WGS sequence"/>
</dbReference>
<evidence type="ECO:0000259" key="4">
    <source>
        <dbReference type="Pfam" id="PF12551"/>
    </source>
</evidence>
<comment type="caution">
    <text evidence="5">The sequence shown here is derived from an EMBL/GenBank/DDBJ whole genome shotgun (WGS) entry which is preliminary data.</text>
</comment>
<dbReference type="AlphaFoldDB" id="A0A2T7G8H7"/>
<keyword evidence="6" id="KW-1185">Reference proteome</keyword>
<keyword evidence="2" id="KW-0012">Acyltransferase</keyword>
<accession>A0A2T7G8H7</accession>